<dbReference type="Pfam" id="PF14349">
    <property type="entry name" value="SprA_N"/>
    <property type="match status" value="2"/>
</dbReference>
<evidence type="ECO:0000313" key="5">
    <source>
        <dbReference type="Proteomes" id="UP000321945"/>
    </source>
</evidence>
<gene>
    <name evidence="4" type="primary">sprA</name>
    <name evidence="4" type="ORF">ESV24_00720</name>
</gene>
<evidence type="ECO:0000313" key="4">
    <source>
        <dbReference type="EMBL" id="TXD70649.1"/>
    </source>
</evidence>
<evidence type="ECO:0000259" key="3">
    <source>
        <dbReference type="Pfam" id="PF14349"/>
    </source>
</evidence>
<name>A0A5C6YTN9_9FLAO</name>
<feature type="region of interest" description="Disordered" evidence="1">
    <location>
        <begin position="1900"/>
        <end position="1948"/>
    </location>
</feature>
<keyword evidence="5" id="KW-1185">Reference proteome</keyword>
<accession>A0A5C6YTN9</accession>
<dbReference type="RefSeq" id="WP_111813456.1">
    <property type="nucleotide sequence ID" value="NZ_CBCRZQ010000001.1"/>
</dbReference>
<dbReference type="OrthoDB" id="9806090at2"/>
<feature type="compositionally biased region" description="Basic and acidic residues" evidence="1">
    <location>
        <begin position="1915"/>
        <end position="1934"/>
    </location>
</feature>
<dbReference type="EMBL" id="VORU01000001">
    <property type="protein sequence ID" value="TXD70649.1"/>
    <property type="molecule type" value="Genomic_DNA"/>
</dbReference>
<reference evidence="4 5" key="1">
    <citation type="submission" date="2019-08" db="EMBL/GenBank/DDBJ databases">
        <title>Genome of Aequorivita lipolytica Y10-2 (type strain).</title>
        <authorList>
            <person name="Bowman J.P."/>
        </authorList>
    </citation>
    <scope>NUCLEOTIDE SEQUENCE [LARGE SCALE GENOMIC DNA]</scope>
    <source>
        <strain evidence="4 5">Y10-2</strain>
    </source>
</reference>
<evidence type="ECO:0000256" key="2">
    <source>
        <dbReference type="SAM" id="SignalP"/>
    </source>
</evidence>
<proteinExistence type="predicted"/>
<organism evidence="4 5">
    <name type="scientific">Aequorivita lipolytica</name>
    <dbReference type="NCBI Taxonomy" id="153267"/>
    <lineage>
        <taxon>Bacteria</taxon>
        <taxon>Pseudomonadati</taxon>
        <taxon>Bacteroidota</taxon>
        <taxon>Flavobacteriia</taxon>
        <taxon>Flavobacteriales</taxon>
        <taxon>Flavobacteriaceae</taxon>
        <taxon>Aequorivita</taxon>
    </lineage>
</organism>
<protein>
    <submittedName>
        <fullName evidence="4">Cell surface protein SprA</fullName>
    </submittedName>
</protein>
<comment type="caution">
    <text evidence="4">The sequence shown here is derived from an EMBL/GenBank/DDBJ whole genome shotgun (WGS) entry which is preliminary data.</text>
</comment>
<dbReference type="NCBIfam" id="TIGR04189">
    <property type="entry name" value="surface_SprA"/>
    <property type="match status" value="1"/>
</dbReference>
<dbReference type="InterPro" id="IPR025684">
    <property type="entry name" value="SprA_N_dom"/>
</dbReference>
<dbReference type="Proteomes" id="UP000321945">
    <property type="component" value="Unassembled WGS sequence"/>
</dbReference>
<feature type="signal peptide" evidence="2">
    <location>
        <begin position="1"/>
        <end position="30"/>
    </location>
</feature>
<dbReference type="InterPro" id="IPR026377">
    <property type="entry name" value="Cell_surface_SprA"/>
</dbReference>
<evidence type="ECO:0000256" key="1">
    <source>
        <dbReference type="SAM" id="MobiDB-lite"/>
    </source>
</evidence>
<feature type="compositionally biased region" description="Polar residues" evidence="1">
    <location>
        <begin position="1935"/>
        <end position="1945"/>
    </location>
</feature>
<feature type="domain" description="Gliding motility protein SprA N-terminal" evidence="3">
    <location>
        <begin position="51"/>
        <end position="442"/>
    </location>
</feature>
<feature type="chain" id="PRO_5022920383" evidence="2">
    <location>
        <begin position="31"/>
        <end position="2410"/>
    </location>
</feature>
<keyword evidence="2" id="KW-0732">Signal</keyword>
<feature type="domain" description="Gliding motility protein SprA N-terminal" evidence="3">
    <location>
        <begin position="1107"/>
        <end position="1599"/>
    </location>
</feature>
<sequence>MKAKNYVYKDGFFKLLAIISFILVSNASLAQDSTAVGNEMGRMDLPNPTSIQDLYTYDPITDRYIYTQTLGSFNVTYPIILTPQEYQRLIQEEQMKAYFKQKIDAADGRKAGSEEEQKNLLPTFYVNSNFFESIFGGNSIEVIPQGSVEMDLGLLYTKQDNPAFSPRNRSNFSFDFDQRISLSLLAKVGTRLQVTANYDTESTFDFQNQIKLEYTPTEDDIIQKIEVGNVSMPLNSSLIQGAQSLFGVKTQLQFGKTTITGVFSEQKSETRTVSAEGGATITDFELFALDYDDSRHFFLAHYFRDNYDRALELYPFINSNVQVTRMEVWITNRTSRTENVRNIVALQDIGESDPTNIGLSVPPGGFINAPRTAYPDNGNNDFNPFGINGGPQTLLNPAIRDVATVRQGFTGVQVSEGTDYVTLENARRLDQGEYTLNSQLGYISLNQRLNNDEVLAVSYQFTVNGKVYQVGEFSNDGVEANGGVQNPGGGGNPPGQETGLAQNLVVKLLKSSITNVQEPAWDLMMKNIYPIGAYQLEKEDFKLNIFYTDPSPINYIEKAQGGPELPDDVKDEILLKVFNLDRLNFNNDPVQGGDGFFDFLPGITVDQQNGRIIFTTVEPFGKHLFDELNVPSAPANYDIPTTYNQNQEKYVFRTLYTGTKTQAEQLESEKNKFQLKGSYKSTGADGIPIGAFNIPQGSVTVTAGGRTLVEGVDYTVNYQLGRVQILDPGLLNSNIPISVSTENNSLFGQQSKRFTGLNVEHKFSDKFLVGATYLNLNERPLTQKSSYGVEPINNSVFGINLNYSTEVPFLTRLVNKLPNIDTDVESNVSLRGEFAYLKPGAPKVSDFNGKTTVYVDDFEASQTGNDISTPSSWSLASTPLDYGGGEEFANEDLRYNYRRAKLAWYTIDPIFYSSQRPEGINDEDLSSPFTRRVFRDEIFPNQDIIQGQTQALFTLDLAYYPSQRGEYNYNPQATNGTLPAPENNFGGIMRSLTTTDFEKSNVEYIQFWVMDPFIYEENNGNPGGNINFNLGSISEDVLKDGRKQYENGLPEDGGNLNVLETNWGKVPLNQSLVYTFDTEGQQRTNQDVGFDGLSNAEEASKYPGFGDDTANDDYQYFLQADGNILDRYLKYNGTQGNSPVEVTNTNRGSTAQPDVEDINRDNTMNTINSYFEYNVPIYSGMNRENNEYIADVKELEVTTQDNNVIPVRWVQFKIPISKPDQAKGGISDYRSIRFMRMYLSQFTENTVLRFGTMELVRGDYRRFQQTLDITGEDPTQDNTIFEVEAVSIEENENRQPIPYRLPPGLDREELNNNNNIIRENEQSLSLRVCGLEPNDGRSVYKNFNVDMRQYKNLEMFIHAESLQNETALSDGQLVAFIRLGNDLTNNYYEVQIPLNPTNFGATSAEEIWPLANRLNLRLELLQQIKTRVLGDPTIDPTEVTFFNQSELDGGSTGGENELRIGIKGNPSFGNVRNIMLGVRNTTSNDLCGEVWFNELRMSELNNDGGWAAVVSMDANLADFATINATGKRSTVGFGSIEQGPNQRSREDLQQYDVVTNVNLGQLLPKKWGIQLPFNYGRSEELITPQYDPEFQDIELETRLDNTEDQDEKDAIKEQAVDYTKRQSVNFIGVRKERTGEAKPQVYDIENFTGSFSYNQTDHHDFEVEDALEQNVRVGATYNYNFKAKPVEPFKKNDSLFTGKYWQFLKDINFNYLPTNISVSSNITRQYNEQKFRELNLLPGSIGLPRLYQRNFLFDWQYTINHNLTKSLRFNFTSSNNMIVNNYVDDNGFVNNEIGVWDGFFDVGEPNQHFQSLQLNYDLPFNKFPFLKFIRATYSYTGDYQWQASSDLFNEIPIQLSDGTTNTYNLGNSIQNASTHQINSSIDMNGFYRYVGLTKIKKSKTRKSAGGSDDGSGDEAPGKEGKSAREGKLEEEKNGEVSTGKNSAPNVLSRGAAPAGSLNAGDKALNTAIGFATMLKKIQFNYQENNGIYLPGYIPSIGFIGTLKPTTGFVFGSQAEVRELAARKGWLTLYPEFNEQYTEVESRQMDIQANLEPINDLTVDINGSRIYSENYSENYIVEDGLYNSLTPNTFGNFNISTVLIQTAFSASDENNSAAFDEFRSNRLTVANRLAEEYYQGRPFERTVDGYPVGFGKNSQDVLLPSFLAAYKGSNASKEKTGILRDIPLPNWDVKYTGLMNIAWFKKNFKRFSLTHGYRASYTVNQFQSNLDYDANDPEAVDQAGNFKVKTLLTNVNLTEQFSPLLRMDFEMNNSVKILAEMRKDRALSLSFANNLLTEIKGNEYIIGLGYRVKDLRIATNFGGKKSVIASDLNFKVDLSRRDNITIVRYLDIIDNNQTTAGQTIYGAQLSIDYALSKNLTALFYYDHTFSEYAISTAFPQTTIRSGFTLRYNFGN</sequence>